<sequence>MSRYNLRLRPSAVASAGPVTDISGAPVNPAQLTDVSPSSLFSASPGHTVTEAPRLETEPSDVRVVGSGETNLKLIGRHLVVVALV</sequence>
<organism evidence="1 2">
    <name type="scientific">Laccaria amethystina LaAM-08-1</name>
    <dbReference type="NCBI Taxonomy" id="1095629"/>
    <lineage>
        <taxon>Eukaryota</taxon>
        <taxon>Fungi</taxon>
        <taxon>Dikarya</taxon>
        <taxon>Basidiomycota</taxon>
        <taxon>Agaricomycotina</taxon>
        <taxon>Agaricomycetes</taxon>
        <taxon>Agaricomycetidae</taxon>
        <taxon>Agaricales</taxon>
        <taxon>Agaricineae</taxon>
        <taxon>Hydnangiaceae</taxon>
        <taxon>Laccaria</taxon>
    </lineage>
</organism>
<evidence type="ECO:0000313" key="1">
    <source>
        <dbReference type="EMBL" id="KIJ90932.1"/>
    </source>
</evidence>
<accession>A0A0C9X2Z4</accession>
<dbReference type="AlphaFoldDB" id="A0A0C9X2Z4"/>
<feature type="non-terminal residue" evidence="1">
    <location>
        <position position="85"/>
    </location>
</feature>
<dbReference type="EMBL" id="KN839083">
    <property type="protein sequence ID" value="KIJ90932.1"/>
    <property type="molecule type" value="Genomic_DNA"/>
</dbReference>
<reference evidence="1 2" key="1">
    <citation type="submission" date="2014-04" db="EMBL/GenBank/DDBJ databases">
        <authorList>
            <consortium name="DOE Joint Genome Institute"/>
            <person name="Kuo A."/>
            <person name="Kohler A."/>
            <person name="Nagy L.G."/>
            <person name="Floudas D."/>
            <person name="Copeland A."/>
            <person name="Barry K.W."/>
            <person name="Cichocki N."/>
            <person name="Veneault-Fourrey C."/>
            <person name="LaButti K."/>
            <person name="Lindquist E.A."/>
            <person name="Lipzen A."/>
            <person name="Lundell T."/>
            <person name="Morin E."/>
            <person name="Murat C."/>
            <person name="Sun H."/>
            <person name="Tunlid A."/>
            <person name="Henrissat B."/>
            <person name="Grigoriev I.V."/>
            <person name="Hibbett D.S."/>
            <person name="Martin F."/>
            <person name="Nordberg H.P."/>
            <person name="Cantor M.N."/>
            <person name="Hua S.X."/>
        </authorList>
    </citation>
    <scope>NUCLEOTIDE SEQUENCE [LARGE SCALE GENOMIC DNA]</scope>
    <source>
        <strain evidence="1 2">LaAM-08-1</strain>
    </source>
</reference>
<evidence type="ECO:0000313" key="2">
    <source>
        <dbReference type="Proteomes" id="UP000054477"/>
    </source>
</evidence>
<gene>
    <name evidence="1" type="ORF">K443DRAFT_686399</name>
</gene>
<proteinExistence type="predicted"/>
<reference evidence="2" key="2">
    <citation type="submission" date="2015-01" db="EMBL/GenBank/DDBJ databases">
        <title>Evolutionary Origins and Diversification of the Mycorrhizal Mutualists.</title>
        <authorList>
            <consortium name="DOE Joint Genome Institute"/>
            <consortium name="Mycorrhizal Genomics Consortium"/>
            <person name="Kohler A."/>
            <person name="Kuo A."/>
            <person name="Nagy L.G."/>
            <person name="Floudas D."/>
            <person name="Copeland A."/>
            <person name="Barry K.W."/>
            <person name="Cichocki N."/>
            <person name="Veneault-Fourrey C."/>
            <person name="LaButti K."/>
            <person name="Lindquist E.A."/>
            <person name="Lipzen A."/>
            <person name="Lundell T."/>
            <person name="Morin E."/>
            <person name="Murat C."/>
            <person name="Riley R."/>
            <person name="Ohm R."/>
            <person name="Sun H."/>
            <person name="Tunlid A."/>
            <person name="Henrissat B."/>
            <person name="Grigoriev I.V."/>
            <person name="Hibbett D.S."/>
            <person name="Martin F."/>
        </authorList>
    </citation>
    <scope>NUCLEOTIDE SEQUENCE [LARGE SCALE GENOMIC DNA]</scope>
    <source>
        <strain evidence="2">LaAM-08-1</strain>
    </source>
</reference>
<protein>
    <submittedName>
        <fullName evidence="1">Uncharacterized protein</fullName>
    </submittedName>
</protein>
<dbReference type="OrthoDB" id="3100012at2759"/>
<name>A0A0C9X2Z4_9AGAR</name>
<keyword evidence="2" id="KW-1185">Reference proteome</keyword>
<dbReference type="HOGENOM" id="CLU_2518645_0_0_1"/>
<dbReference type="Proteomes" id="UP000054477">
    <property type="component" value="Unassembled WGS sequence"/>
</dbReference>